<accession>A0A0R2I1B2</accession>
<comment type="caution">
    <text evidence="2">The sequence shown here is derived from an EMBL/GenBank/DDBJ whole genome shotgun (WGS) entry which is preliminary data.</text>
</comment>
<reference evidence="2 3" key="1">
    <citation type="journal article" date="2015" name="Genome Announc.">
        <title>Expanding the biotechnology potential of lactobacilli through comparative genomics of 213 strains and associated genera.</title>
        <authorList>
            <person name="Sun Z."/>
            <person name="Harris H.M."/>
            <person name="McCann A."/>
            <person name="Guo C."/>
            <person name="Argimon S."/>
            <person name="Zhang W."/>
            <person name="Yang X."/>
            <person name="Jeffery I.B."/>
            <person name="Cooney J.C."/>
            <person name="Kagawa T.F."/>
            <person name="Liu W."/>
            <person name="Song Y."/>
            <person name="Salvetti E."/>
            <person name="Wrobel A."/>
            <person name="Rasinkangas P."/>
            <person name="Parkhill J."/>
            <person name="Rea M.C."/>
            <person name="O'Sullivan O."/>
            <person name="Ritari J."/>
            <person name="Douillard F.P."/>
            <person name="Paul Ross R."/>
            <person name="Yang R."/>
            <person name="Briner A.E."/>
            <person name="Felis G.E."/>
            <person name="de Vos W.M."/>
            <person name="Barrangou R."/>
            <person name="Klaenhammer T.R."/>
            <person name="Caufield P.W."/>
            <person name="Cui Y."/>
            <person name="Zhang H."/>
            <person name="O'Toole P.W."/>
        </authorList>
    </citation>
    <scope>NUCLEOTIDE SEQUENCE [LARGE SCALE GENOMIC DNA]</scope>
    <source>
        <strain evidence="2 3">DSM 17896</strain>
    </source>
</reference>
<dbReference type="Proteomes" id="UP000050934">
    <property type="component" value="Unassembled WGS sequence"/>
</dbReference>
<dbReference type="AlphaFoldDB" id="A0A0R2I1B2"/>
<dbReference type="InterPro" id="IPR038071">
    <property type="entry name" value="UROD/MetE-like_sf"/>
</dbReference>
<dbReference type="STRING" id="396268.IV45_GL000435"/>
<protein>
    <recommendedName>
        <fullName evidence="1">Uroporphyrinogen decarboxylase (URO-D) domain-containing protein</fullName>
    </recommendedName>
</protein>
<dbReference type="GO" id="GO:0006779">
    <property type="term" value="P:porphyrin-containing compound biosynthetic process"/>
    <property type="evidence" value="ECO:0007669"/>
    <property type="project" value="InterPro"/>
</dbReference>
<dbReference type="GO" id="GO:0004853">
    <property type="term" value="F:uroporphyrinogen decarboxylase activity"/>
    <property type="evidence" value="ECO:0007669"/>
    <property type="project" value="InterPro"/>
</dbReference>
<name>A0A0R2I1B2_9LACO</name>
<evidence type="ECO:0000313" key="2">
    <source>
        <dbReference type="EMBL" id="KRN58808.1"/>
    </source>
</evidence>
<keyword evidence="3" id="KW-1185">Reference proteome</keyword>
<dbReference type="OrthoDB" id="7375127at2"/>
<dbReference type="EMBL" id="JQBW01000009">
    <property type="protein sequence ID" value="KRN58808.1"/>
    <property type="molecule type" value="Genomic_DNA"/>
</dbReference>
<dbReference type="RefSeq" id="WP_057741025.1">
    <property type="nucleotide sequence ID" value="NZ_JQBW01000009.1"/>
</dbReference>
<evidence type="ECO:0000259" key="1">
    <source>
        <dbReference type="Pfam" id="PF01208"/>
    </source>
</evidence>
<evidence type="ECO:0000313" key="3">
    <source>
        <dbReference type="Proteomes" id="UP000050934"/>
    </source>
</evidence>
<feature type="domain" description="Uroporphyrinogen decarboxylase (URO-D)" evidence="1">
    <location>
        <begin position="71"/>
        <end position="336"/>
    </location>
</feature>
<dbReference type="InterPro" id="IPR000257">
    <property type="entry name" value="Uroporphyrinogen_deCOase"/>
</dbReference>
<dbReference type="Gene3D" id="3.20.20.210">
    <property type="match status" value="1"/>
</dbReference>
<dbReference type="Pfam" id="PF01208">
    <property type="entry name" value="URO-D"/>
    <property type="match status" value="1"/>
</dbReference>
<dbReference type="PATRIC" id="fig|396268.3.peg.442"/>
<organism evidence="2 3">
    <name type="scientific">Limosilactobacillus secaliphilus</name>
    <dbReference type="NCBI Taxonomy" id="396268"/>
    <lineage>
        <taxon>Bacteria</taxon>
        <taxon>Bacillati</taxon>
        <taxon>Bacillota</taxon>
        <taxon>Bacilli</taxon>
        <taxon>Lactobacillales</taxon>
        <taxon>Lactobacillaceae</taxon>
        <taxon>Limosilactobacillus</taxon>
    </lineage>
</organism>
<sequence>MSLTREQVLKAMHNEKTTGVPTSFWRHFADNEFTDAYQDPAVVKVNLDGHRQYLKDLDVDFVKTMLDGYFPYPFRGVTNLQDPADLGNVQPLSENDPWIVDQAKLARKQKQIANDKPVFVTVFSPMYLFKWALIKHYQDPLLLADKRFADLYLKDSTLVNYVLQVIANDLGKLVHALMQTGIDGIYYSTQSVQDERLDNLHFFQKVMEQVDQQVQEQINQESSLNILHICGFDGAYNHLEWFKDYPLQVINWATKTDGYTLGEGKKLFNDRPVLGGFDNSTAGILYRGNKEEIQAEVQRLLDEAGTTGVLLGADCTVPRDINYDHLRWAIEAAHDYQG</sequence>
<gene>
    <name evidence="2" type="ORF">IV45_GL000435</name>
</gene>
<dbReference type="SUPFAM" id="SSF51726">
    <property type="entry name" value="UROD/MetE-like"/>
    <property type="match status" value="1"/>
</dbReference>
<proteinExistence type="predicted"/>